<dbReference type="HOGENOM" id="CLU_1972082_0_0_1"/>
<dbReference type="EMBL" id="KN823044">
    <property type="protein sequence ID" value="KIO25309.1"/>
    <property type="molecule type" value="Genomic_DNA"/>
</dbReference>
<keyword evidence="2" id="KW-1185">Reference proteome</keyword>
<dbReference type="OrthoDB" id="3270497at2759"/>
<dbReference type="AlphaFoldDB" id="A0A0C3QHP4"/>
<protein>
    <submittedName>
        <fullName evidence="1">Uncharacterized protein</fullName>
    </submittedName>
</protein>
<proteinExistence type="predicted"/>
<evidence type="ECO:0000313" key="2">
    <source>
        <dbReference type="Proteomes" id="UP000054248"/>
    </source>
</evidence>
<evidence type="ECO:0000313" key="1">
    <source>
        <dbReference type="EMBL" id="KIO25309.1"/>
    </source>
</evidence>
<reference evidence="1 2" key="1">
    <citation type="submission" date="2014-04" db="EMBL/GenBank/DDBJ databases">
        <authorList>
            <consortium name="DOE Joint Genome Institute"/>
            <person name="Kuo A."/>
            <person name="Girlanda M."/>
            <person name="Perotto S."/>
            <person name="Kohler A."/>
            <person name="Nagy L.G."/>
            <person name="Floudas D."/>
            <person name="Copeland A."/>
            <person name="Barry K.W."/>
            <person name="Cichocki N."/>
            <person name="Veneault-Fourrey C."/>
            <person name="LaButti K."/>
            <person name="Lindquist E.A."/>
            <person name="Lipzen A."/>
            <person name="Lundell T."/>
            <person name="Morin E."/>
            <person name="Murat C."/>
            <person name="Sun H."/>
            <person name="Tunlid A."/>
            <person name="Henrissat B."/>
            <person name="Grigoriev I.V."/>
            <person name="Hibbett D.S."/>
            <person name="Martin F."/>
            <person name="Nordberg H.P."/>
            <person name="Cantor M.N."/>
            <person name="Hua S.X."/>
        </authorList>
    </citation>
    <scope>NUCLEOTIDE SEQUENCE [LARGE SCALE GENOMIC DNA]</scope>
    <source>
        <strain evidence="1 2">MUT 4182</strain>
    </source>
</reference>
<sequence length="127" mass="13994">MLLEETALPPNAVRTIRLSTASFLDAVLTQDGTPIYSFLTRNSTTKLCRYNLKKASDSCPPLVEVATVYWSEHETPSPPSPAGVSFLKPLWTRAIKRGPKRDCTTLVDVDGRNMQLDDLLRLSAMGG</sequence>
<accession>A0A0C3QHP4</accession>
<dbReference type="Proteomes" id="UP000054248">
    <property type="component" value="Unassembled WGS sequence"/>
</dbReference>
<reference evidence="2" key="2">
    <citation type="submission" date="2015-01" db="EMBL/GenBank/DDBJ databases">
        <title>Evolutionary Origins and Diversification of the Mycorrhizal Mutualists.</title>
        <authorList>
            <consortium name="DOE Joint Genome Institute"/>
            <consortium name="Mycorrhizal Genomics Consortium"/>
            <person name="Kohler A."/>
            <person name="Kuo A."/>
            <person name="Nagy L.G."/>
            <person name="Floudas D."/>
            <person name="Copeland A."/>
            <person name="Barry K.W."/>
            <person name="Cichocki N."/>
            <person name="Veneault-Fourrey C."/>
            <person name="LaButti K."/>
            <person name="Lindquist E.A."/>
            <person name="Lipzen A."/>
            <person name="Lundell T."/>
            <person name="Morin E."/>
            <person name="Murat C."/>
            <person name="Riley R."/>
            <person name="Ohm R."/>
            <person name="Sun H."/>
            <person name="Tunlid A."/>
            <person name="Henrissat B."/>
            <person name="Grigoriev I.V."/>
            <person name="Hibbett D.S."/>
            <person name="Martin F."/>
        </authorList>
    </citation>
    <scope>NUCLEOTIDE SEQUENCE [LARGE SCALE GENOMIC DNA]</scope>
    <source>
        <strain evidence="2">MUT 4182</strain>
    </source>
</reference>
<name>A0A0C3QHP4_9AGAM</name>
<gene>
    <name evidence="1" type="ORF">M407DRAFT_25319</name>
</gene>
<organism evidence="1 2">
    <name type="scientific">Tulasnella calospora MUT 4182</name>
    <dbReference type="NCBI Taxonomy" id="1051891"/>
    <lineage>
        <taxon>Eukaryota</taxon>
        <taxon>Fungi</taxon>
        <taxon>Dikarya</taxon>
        <taxon>Basidiomycota</taxon>
        <taxon>Agaricomycotina</taxon>
        <taxon>Agaricomycetes</taxon>
        <taxon>Cantharellales</taxon>
        <taxon>Tulasnellaceae</taxon>
        <taxon>Tulasnella</taxon>
    </lineage>
</organism>